<evidence type="ECO:0000313" key="3">
    <source>
        <dbReference type="Proteomes" id="UP000053144"/>
    </source>
</evidence>
<gene>
    <name evidence="2" type="ORF">LR48_Vigan10g138000</name>
</gene>
<feature type="region of interest" description="Disordered" evidence="1">
    <location>
        <begin position="1"/>
        <end position="28"/>
    </location>
</feature>
<sequence>MSSSDSASEEGKGYADDKISTSSSSSSYSGVIVGEDVMVVDSAVPLDHRDSSNLLEDSDALEEVAIHVDSAGAWDGKPKDWPVVLGYDWAPPEVRQISSTFFRRRPFKELADKVCLVKADQDASHFKLAICRMTERVCHGRGDYPLDFFYVYVTMFKDLKVLLPFSEFQMGVLRELNVATTQLHPNGWAFMQAFSTACTALALYPTPGDFLYFFHVLPHPSKPWVSLRTISDRQLLMLFNNSYKDFKGNFFKVVPLEDGYSSFCFADGQPKFPFYWTNHPKKGGEIRKTIEGSSSRTPINTIVPVTSLSGQQTQLPPPATEVPTTKSTRPPAAAEKVQHSQPIPKKKGKCKTAWESSVSSKHSKRSLSDDPPLSGPLSSNSWVAKCIHFDLFAEEKNLMKGMTEEEASNMAWELAARSTMKLTLRLAEVERITDEDKRKDNTLLVESRSAQRRLQRSSDDLKLDLQKSTNKYKELGTDRDNLLVERDVLRDRVLKLETDNKFLGDEVVKEHLLGFGKALAQCNVFFQIPLEDPHLDVSMVVMDGKLVPIHVPQPSPLAIPDVHTP</sequence>
<dbReference type="PANTHER" id="PTHR31099:SF28">
    <property type="entry name" value="F5J5.12"/>
    <property type="match status" value="1"/>
</dbReference>
<evidence type="ECO:0000313" key="2">
    <source>
        <dbReference type="EMBL" id="KOM55488.1"/>
    </source>
</evidence>
<feature type="compositionally biased region" description="Basic and acidic residues" evidence="1">
    <location>
        <begin position="9"/>
        <end position="19"/>
    </location>
</feature>
<dbReference type="AlphaFoldDB" id="A0A0L9VKJ5"/>
<feature type="region of interest" description="Disordered" evidence="1">
    <location>
        <begin position="306"/>
        <end position="375"/>
    </location>
</feature>
<reference evidence="3" key="1">
    <citation type="journal article" date="2015" name="Proc. Natl. Acad. Sci. U.S.A.">
        <title>Genome sequencing of adzuki bean (Vigna angularis) provides insight into high starch and low fat accumulation and domestication.</title>
        <authorList>
            <person name="Yang K."/>
            <person name="Tian Z."/>
            <person name="Chen C."/>
            <person name="Luo L."/>
            <person name="Zhao B."/>
            <person name="Wang Z."/>
            <person name="Yu L."/>
            <person name="Li Y."/>
            <person name="Sun Y."/>
            <person name="Li W."/>
            <person name="Chen Y."/>
            <person name="Li Y."/>
            <person name="Zhang Y."/>
            <person name="Ai D."/>
            <person name="Zhao J."/>
            <person name="Shang C."/>
            <person name="Ma Y."/>
            <person name="Wu B."/>
            <person name="Wang M."/>
            <person name="Gao L."/>
            <person name="Sun D."/>
            <person name="Zhang P."/>
            <person name="Guo F."/>
            <person name="Wang W."/>
            <person name="Li Y."/>
            <person name="Wang J."/>
            <person name="Varshney R.K."/>
            <person name="Wang J."/>
            <person name="Ling H.Q."/>
            <person name="Wan P."/>
        </authorList>
    </citation>
    <scope>NUCLEOTIDE SEQUENCE</scope>
    <source>
        <strain evidence="3">cv. Jingnong 6</strain>
    </source>
</reference>
<dbReference type="Gramene" id="KOM55488">
    <property type="protein sequence ID" value="KOM55488"/>
    <property type="gene ID" value="LR48_Vigan10g138000"/>
</dbReference>
<proteinExistence type="predicted"/>
<accession>A0A0L9VKJ5</accession>
<name>A0A0L9VKJ5_PHAAN</name>
<dbReference type="PANTHER" id="PTHR31099">
    <property type="entry name" value="OS06G0165300 PROTEIN"/>
    <property type="match status" value="1"/>
</dbReference>
<evidence type="ECO:0000256" key="1">
    <source>
        <dbReference type="SAM" id="MobiDB-lite"/>
    </source>
</evidence>
<protein>
    <submittedName>
        <fullName evidence="2">Uncharacterized protein</fullName>
    </submittedName>
</protein>
<dbReference type="Proteomes" id="UP000053144">
    <property type="component" value="Chromosome 10"/>
</dbReference>
<organism evidence="2 3">
    <name type="scientific">Phaseolus angularis</name>
    <name type="common">Azuki bean</name>
    <name type="synonym">Vigna angularis</name>
    <dbReference type="NCBI Taxonomy" id="3914"/>
    <lineage>
        <taxon>Eukaryota</taxon>
        <taxon>Viridiplantae</taxon>
        <taxon>Streptophyta</taxon>
        <taxon>Embryophyta</taxon>
        <taxon>Tracheophyta</taxon>
        <taxon>Spermatophyta</taxon>
        <taxon>Magnoliopsida</taxon>
        <taxon>eudicotyledons</taxon>
        <taxon>Gunneridae</taxon>
        <taxon>Pentapetalae</taxon>
        <taxon>rosids</taxon>
        <taxon>fabids</taxon>
        <taxon>Fabales</taxon>
        <taxon>Fabaceae</taxon>
        <taxon>Papilionoideae</taxon>
        <taxon>50 kb inversion clade</taxon>
        <taxon>NPAAA clade</taxon>
        <taxon>indigoferoid/millettioid clade</taxon>
        <taxon>Phaseoleae</taxon>
        <taxon>Vigna</taxon>
    </lineage>
</organism>
<dbReference type="EMBL" id="CM003380">
    <property type="protein sequence ID" value="KOM55488.1"/>
    <property type="molecule type" value="Genomic_DNA"/>
</dbReference>